<comment type="caution">
    <text evidence="2">The sequence shown here is derived from an EMBL/GenBank/DDBJ whole genome shotgun (WGS) entry which is preliminary data.</text>
</comment>
<organism evidence="2 3">
    <name type="scientific">Taxus chinensis</name>
    <name type="common">Chinese yew</name>
    <name type="synonym">Taxus wallichiana var. chinensis</name>
    <dbReference type="NCBI Taxonomy" id="29808"/>
    <lineage>
        <taxon>Eukaryota</taxon>
        <taxon>Viridiplantae</taxon>
        <taxon>Streptophyta</taxon>
        <taxon>Embryophyta</taxon>
        <taxon>Tracheophyta</taxon>
        <taxon>Spermatophyta</taxon>
        <taxon>Pinopsida</taxon>
        <taxon>Pinidae</taxon>
        <taxon>Conifers II</taxon>
        <taxon>Cupressales</taxon>
        <taxon>Taxaceae</taxon>
        <taxon>Taxus</taxon>
    </lineage>
</organism>
<evidence type="ECO:0000313" key="2">
    <source>
        <dbReference type="EMBL" id="KAH9328075.1"/>
    </source>
</evidence>
<dbReference type="SUPFAM" id="SSF57938">
    <property type="entry name" value="DnaJ/Hsp40 cysteine-rich domain"/>
    <property type="match status" value="1"/>
</dbReference>
<dbReference type="AlphaFoldDB" id="A0AA38GUC7"/>
<reference evidence="2 3" key="1">
    <citation type="journal article" date="2021" name="Nat. Plants">
        <title>The Taxus genome provides insights into paclitaxel biosynthesis.</title>
        <authorList>
            <person name="Xiong X."/>
            <person name="Gou J."/>
            <person name="Liao Q."/>
            <person name="Li Y."/>
            <person name="Zhou Q."/>
            <person name="Bi G."/>
            <person name="Li C."/>
            <person name="Du R."/>
            <person name="Wang X."/>
            <person name="Sun T."/>
            <person name="Guo L."/>
            <person name="Liang H."/>
            <person name="Lu P."/>
            <person name="Wu Y."/>
            <person name="Zhang Z."/>
            <person name="Ro D.K."/>
            <person name="Shang Y."/>
            <person name="Huang S."/>
            <person name="Yan J."/>
        </authorList>
    </citation>
    <scope>NUCLEOTIDE SEQUENCE [LARGE SCALE GENOMIC DNA]</scope>
    <source>
        <strain evidence="2">Ta-2019</strain>
    </source>
</reference>
<keyword evidence="1" id="KW-1133">Transmembrane helix</keyword>
<keyword evidence="1" id="KW-0812">Transmembrane</keyword>
<gene>
    <name evidence="2" type="ORF">KI387_000183</name>
</gene>
<accession>A0AA38GUC7</accession>
<feature type="non-terminal residue" evidence="2">
    <location>
        <position position="91"/>
    </location>
</feature>
<protein>
    <submittedName>
        <fullName evidence="2">Uncharacterized protein</fullName>
    </submittedName>
</protein>
<dbReference type="InterPro" id="IPR036410">
    <property type="entry name" value="HSP_DnaJ_Cys-rich_dom_sf"/>
</dbReference>
<sequence length="91" mass="9594">MEKNPLGLFAKMGALAIGGVVTLSFASSLVVQGVRNVTEAKRKKTAPPCSVCNGRGFMKCKLCGGRSTIEWSPLYEPVISKACVCPTCEGN</sequence>
<dbReference type="Proteomes" id="UP000824469">
    <property type="component" value="Unassembled WGS sequence"/>
</dbReference>
<dbReference type="EMBL" id="JAHRHJ020000001">
    <property type="protein sequence ID" value="KAH9328075.1"/>
    <property type="molecule type" value="Genomic_DNA"/>
</dbReference>
<proteinExistence type="predicted"/>
<evidence type="ECO:0000256" key="1">
    <source>
        <dbReference type="SAM" id="Phobius"/>
    </source>
</evidence>
<keyword evidence="3" id="KW-1185">Reference proteome</keyword>
<dbReference type="OMA" id="KKTAPPC"/>
<evidence type="ECO:0000313" key="3">
    <source>
        <dbReference type="Proteomes" id="UP000824469"/>
    </source>
</evidence>
<keyword evidence="1" id="KW-0472">Membrane</keyword>
<name>A0AA38GUC7_TAXCH</name>
<feature type="transmembrane region" description="Helical" evidence="1">
    <location>
        <begin position="12"/>
        <end position="34"/>
    </location>
</feature>